<dbReference type="EMBL" id="ADNU01000039">
    <property type="protein sequence ID" value="EFG47383.1"/>
    <property type="molecule type" value="Genomic_DNA"/>
</dbReference>
<sequence>MSIEYLGIAVLTAVLIGGIMAFPYAKHLVPGTQASVCTVTTGDSRHDEDGECKNDNKTFIQKSQAQPIPDNAPGPDAAGTKDRQEIIKRANTWVERGVPYSQSAYTNDPNGKQYRTDCSGFVSMAWGLDQSLTTVTLPTVAHPISKDELQPGDILLKGGPGSGGNNGHVVIFNGWTDESRTSYHALEQVGGQGAISRTISYPYGADSSYVPYRKNGL</sequence>
<evidence type="ECO:0000313" key="3">
    <source>
        <dbReference type="Proteomes" id="UP000005714"/>
    </source>
</evidence>
<dbReference type="STRING" id="585530.HMPREF0183_1374"/>
<evidence type="ECO:0008006" key="4">
    <source>
        <dbReference type="Google" id="ProtNLM"/>
    </source>
</evidence>
<dbReference type="Proteomes" id="UP000005714">
    <property type="component" value="Unassembled WGS sequence"/>
</dbReference>
<keyword evidence="3" id="KW-1185">Reference proteome</keyword>
<proteinExistence type="predicted"/>
<feature type="region of interest" description="Disordered" evidence="1">
    <location>
        <begin position="61"/>
        <end position="80"/>
    </location>
</feature>
<dbReference type="InterPro" id="IPR038765">
    <property type="entry name" value="Papain-like_cys_pep_sf"/>
</dbReference>
<dbReference type="AlphaFoldDB" id="D4YN01"/>
<gene>
    <name evidence="2" type="ORF">HMPREF0183_1374</name>
</gene>
<dbReference type="eggNOG" id="COG0791">
    <property type="taxonomic scope" value="Bacteria"/>
</dbReference>
<evidence type="ECO:0000256" key="1">
    <source>
        <dbReference type="SAM" id="MobiDB-lite"/>
    </source>
</evidence>
<organism evidence="2 3">
    <name type="scientific">Brevibacterium mcbrellneri ATCC 49030</name>
    <dbReference type="NCBI Taxonomy" id="585530"/>
    <lineage>
        <taxon>Bacteria</taxon>
        <taxon>Bacillati</taxon>
        <taxon>Actinomycetota</taxon>
        <taxon>Actinomycetes</taxon>
        <taxon>Micrococcales</taxon>
        <taxon>Brevibacteriaceae</taxon>
        <taxon>Brevibacterium</taxon>
    </lineage>
</organism>
<accession>D4YN01</accession>
<dbReference type="Gene3D" id="3.90.1720.10">
    <property type="entry name" value="endopeptidase domain like (from Nostoc punctiforme)"/>
    <property type="match status" value="1"/>
</dbReference>
<evidence type="ECO:0000313" key="2">
    <source>
        <dbReference type="EMBL" id="EFG47383.1"/>
    </source>
</evidence>
<name>D4YN01_9MICO</name>
<protein>
    <recommendedName>
        <fullName evidence="4">NlpC/P60 family protein</fullName>
    </recommendedName>
</protein>
<comment type="caution">
    <text evidence="2">The sequence shown here is derived from an EMBL/GenBank/DDBJ whole genome shotgun (WGS) entry which is preliminary data.</text>
</comment>
<reference evidence="2 3" key="1">
    <citation type="submission" date="2010-04" db="EMBL/GenBank/DDBJ databases">
        <authorList>
            <person name="Qin X."/>
            <person name="Bachman B."/>
            <person name="Battles P."/>
            <person name="Bell A."/>
            <person name="Bess C."/>
            <person name="Bickham C."/>
            <person name="Chaboub L."/>
            <person name="Chen D."/>
            <person name="Coyle M."/>
            <person name="Deiros D.R."/>
            <person name="Dinh H."/>
            <person name="Forbes L."/>
            <person name="Fowler G."/>
            <person name="Francisco L."/>
            <person name="Fu Q."/>
            <person name="Gubbala S."/>
            <person name="Hale W."/>
            <person name="Han Y."/>
            <person name="Hemphill L."/>
            <person name="Highlander S.K."/>
            <person name="Hirani K."/>
            <person name="Hogues M."/>
            <person name="Jackson L."/>
            <person name="Jakkamsetti A."/>
            <person name="Javaid M."/>
            <person name="Jiang H."/>
            <person name="Korchina V."/>
            <person name="Kovar C."/>
            <person name="Lara F."/>
            <person name="Lee S."/>
            <person name="Mata R."/>
            <person name="Mathew T."/>
            <person name="Moen C."/>
            <person name="Morales K."/>
            <person name="Munidasa M."/>
            <person name="Nazareth L."/>
            <person name="Ngo R."/>
            <person name="Nguyen L."/>
            <person name="Okwuonu G."/>
            <person name="Ongeri F."/>
            <person name="Patil S."/>
            <person name="Petrosino J."/>
            <person name="Pham C."/>
            <person name="Pham P."/>
            <person name="Pu L.-L."/>
            <person name="Puazo M."/>
            <person name="Raj R."/>
            <person name="Reid J."/>
            <person name="Rouhana J."/>
            <person name="Saada N."/>
            <person name="Shang Y."/>
            <person name="Simmons D."/>
            <person name="Thornton R."/>
            <person name="Warren J."/>
            <person name="Weissenberger G."/>
            <person name="Zhang J."/>
            <person name="Zhang L."/>
            <person name="Zhou C."/>
            <person name="Zhu D."/>
            <person name="Muzny D."/>
            <person name="Worley K."/>
            <person name="Gibbs R."/>
        </authorList>
    </citation>
    <scope>NUCLEOTIDE SEQUENCE [LARGE SCALE GENOMIC DNA]</scope>
    <source>
        <strain evidence="2 3">ATCC 49030</strain>
    </source>
</reference>
<dbReference type="SUPFAM" id="SSF54001">
    <property type="entry name" value="Cysteine proteinases"/>
    <property type="match status" value="1"/>
</dbReference>